<accession>A0AC61S8T0</accession>
<reference evidence="1" key="1">
    <citation type="submission" date="2018-09" db="EMBL/GenBank/DDBJ databases">
        <title>A genomic encyclopedia of anaerobic methanotrophic archaea.</title>
        <authorList>
            <person name="Skennerton C.T."/>
            <person name="Chadwick G.L."/>
            <person name="Laso-Perez R."/>
            <person name="Leu A.O."/>
            <person name="Speth D.R."/>
            <person name="Yu H."/>
            <person name="Morgan-Lang C."/>
            <person name="Hatzenpichler R."/>
            <person name="Goudeau D."/>
            <person name="Malmstrom R."/>
            <person name="Woyke T."/>
            <person name="Hallam S."/>
            <person name="Tyson G.W."/>
            <person name="Wegener G."/>
            <person name="Boetius A."/>
            <person name="Orphan V.J."/>
        </authorList>
    </citation>
    <scope>NUCLEOTIDE SEQUENCE</scope>
    <source>
        <strain evidence="1">CONS3730D10UFb2</strain>
    </source>
</reference>
<sequence length="416" mass="44964">MKEFREESAEAISFWASLRYHIPLSTLKEGFFGLFIMSLMSLIAGVVLGMMIDVLQTLPGLFLLITPAIGMRGNIFGAMGSRLGTALHTGMFSTSLNTNSILSQNIYASMINTVLISFALGIIAWLFAVLLKIESIGIVEFVLISMIGGIISSVFVLLITVGVAVMGYKRDWDIDNISAPIITAAGDMVTLPALFLAIILIGNESSALHNILFILFAILAVLNIIVIIVSKLDNMKRIIYESIPVLLLAGVMSTAAGIIINSKLENFIAFPALLVMVPLFLEKNNALGGILTSRLSTMLHTGLFNPGMLPGKEILPNVLLIYIYSIVIFPLVGVMAFAVSLLMEIETPGLNIMVFISTTAGFIAVAIVNVIGYYIALFTYKLRLDPDNHCIPMMSSIIDTFSAVCLVGMIMVVGLI</sequence>
<proteinExistence type="predicted"/>
<name>A0AC61S8T0_9EURY</name>
<comment type="caution">
    <text evidence="1">The sequence shown here is derived from an EMBL/GenBank/DDBJ whole genome shotgun (WGS) entry which is preliminary data.</text>
</comment>
<protein>
    <submittedName>
        <fullName evidence="1">Divalent cation transporter</fullName>
    </submittedName>
</protein>
<evidence type="ECO:0000313" key="1">
    <source>
        <dbReference type="EMBL" id="TKY91136.1"/>
    </source>
</evidence>
<organism evidence="1 2">
    <name type="scientific">Candidatus Methanomarinus sp</name>
    <dbReference type="NCBI Taxonomy" id="3386244"/>
    <lineage>
        <taxon>Archaea</taxon>
        <taxon>Methanobacteriati</taxon>
        <taxon>Methanobacteriota</taxon>
        <taxon>Stenosarchaea group</taxon>
        <taxon>Methanomicrobia</taxon>
        <taxon>Methanosarcinales</taxon>
        <taxon>ANME-2 cluster</taxon>
        <taxon>Candidatus Methanocomedenaceae</taxon>
        <taxon>Candidatus Methanomarinus</taxon>
    </lineage>
</organism>
<gene>
    <name evidence="1" type="ORF">C5S46_07445</name>
</gene>
<dbReference type="Proteomes" id="UP000315423">
    <property type="component" value="Unassembled WGS sequence"/>
</dbReference>
<evidence type="ECO:0000313" key="2">
    <source>
        <dbReference type="Proteomes" id="UP000315423"/>
    </source>
</evidence>
<dbReference type="EMBL" id="QYBA01000255">
    <property type="protein sequence ID" value="TKY91136.1"/>
    <property type="molecule type" value="Genomic_DNA"/>
</dbReference>